<dbReference type="Pfam" id="PF00156">
    <property type="entry name" value="Pribosyltran"/>
    <property type="match status" value="1"/>
</dbReference>
<dbReference type="InterPro" id="IPR051910">
    <property type="entry name" value="ComF/GntX_DNA_util-trans"/>
</dbReference>
<evidence type="ECO:0000313" key="4">
    <source>
        <dbReference type="Proteomes" id="UP000032046"/>
    </source>
</evidence>
<accession>A0A0D0HAN5</accession>
<keyword evidence="4" id="KW-1185">Reference proteome</keyword>
<dbReference type="InterPro" id="IPR029057">
    <property type="entry name" value="PRTase-like"/>
</dbReference>
<evidence type="ECO:0000313" key="3">
    <source>
        <dbReference type="EMBL" id="KIP60412.1"/>
    </source>
</evidence>
<feature type="domain" description="Phosphoribosyltransferase" evidence="2">
    <location>
        <begin position="175"/>
        <end position="222"/>
    </location>
</feature>
<evidence type="ECO:0000256" key="1">
    <source>
        <dbReference type="ARBA" id="ARBA00008007"/>
    </source>
</evidence>
<dbReference type="CDD" id="cd06223">
    <property type="entry name" value="PRTases_typeI"/>
    <property type="match status" value="1"/>
</dbReference>
<dbReference type="Proteomes" id="UP000032046">
    <property type="component" value="Unassembled WGS sequence"/>
</dbReference>
<comment type="caution">
    <text evidence="3">The sequence shown here is derived from an EMBL/GenBank/DDBJ whole genome shotgun (WGS) entry which is preliminary data.</text>
</comment>
<name>A0A0D0HAN5_9BACT</name>
<protein>
    <submittedName>
        <fullName evidence="3">Competence protein ComF</fullName>
    </submittedName>
</protein>
<reference evidence="3 4" key="1">
    <citation type="submission" date="2015-01" db="EMBL/GenBank/DDBJ databases">
        <title>Comparative genomics of non-oral Prevotella species.</title>
        <authorList>
            <person name="Accetto T."/>
            <person name="Nograsek B."/>
            <person name="Avgustin G."/>
        </authorList>
    </citation>
    <scope>NUCLEOTIDE SEQUENCE [LARGE SCALE GENOMIC DNA]</scope>
    <source>
        <strain evidence="3 4">P5-119</strain>
    </source>
</reference>
<sequence>MQVRISFPRRIFDLMMPRLCTVCHERLGITEDSICMACNLHLPRTAFCSSPYDNEMAQCFWGLMPIEKAAALFYYLPHSPSSGIMLKMKYEGRWDVAEDMGHIMARECGEAGFFDGIDVIVPIPITKKRKRERGYNQSYHLALGISEATGIPIADKAVERTVYNGSQTRLRGYERRENVENAFALRDAKKIKDKHVLIIDDVVTTGSTIMECGKELLKGGAKALSVLSLGYTK</sequence>
<dbReference type="STRING" id="1602171.ST44_11435"/>
<dbReference type="RefSeq" id="WP_042520054.1">
    <property type="nucleotide sequence ID" value="NZ_JXQK01000081.1"/>
</dbReference>
<dbReference type="AlphaFoldDB" id="A0A0D0HAN5"/>
<dbReference type="PANTHER" id="PTHR47505:SF1">
    <property type="entry name" value="DNA UTILIZATION PROTEIN YHGH"/>
    <property type="match status" value="1"/>
</dbReference>
<dbReference type="InterPro" id="IPR000836">
    <property type="entry name" value="PRTase_dom"/>
</dbReference>
<dbReference type="Gene3D" id="3.40.50.2020">
    <property type="match status" value="1"/>
</dbReference>
<organism evidence="3 4">
    <name type="scientific">Prevotella pectinovora</name>
    <dbReference type="NCBI Taxonomy" id="1602169"/>
    <lineage>
        <taxon>Bacteria</taxon>
        <taxon>Pseudomonadati</taxon>
        <taxon>Bacteroidota</taxon>
        <taxon>Bacteroidia</taxon>
        <taxon>Bacteroidales</taxon>
        <taxon>Prevotellaceae</taxon>
        <taxon>Prevotella</taxon>
    </lineage>
</organism>
<dbReference type="PANTHER" id="PTHR47505">
    <property type="entry name" value="DNA UTILIZATION PROTEIN YHGH"/>
    <property type="match status" value="1"/>
</dbReference>
<dbReference type="SUPFAM" id="SSF53271">
    <property type="entry name" value="PRTase-like"/>
    <property type="match status" value="1"/>
</dbReference>
<evidence type="ECO:0000259" key="2">
    <source>
        <dbReference type="Pfam" id="PF00156"/>
    </source>
</evidence>
<gene>
    <name evidence="3" type="ORF">ST44_11435</name>
</gene>
<proteinExistence type="inferred from homology"/>
<comment type="similarity">
    <text evidence="1">Belongs to the ComF/GntX family.</text>
</comment>
<dbReference type="EMBL" id="JXQK01000081">
    <property type="protein sequence ID" value="KIP60412.1"/>
    <property type="molecule type" value="Genomic_DNA"/>
</dbReference>